<protein>
    <submittedName>
        <fullName evidence="1">Uncharacterized protein</fullName>
    </submittedName>
</protein>
<reference evidence="1 2" key="1">
    <citation type="submission" date="2024-10" db="EMBL/GenBank/DDBJ databases">
        <authorList>
            <person name="Kim D."/>
        </authorList>
    </citation>
    <scope>NUCLEOTIDE SEQUENCE [LARGE SCALE GENOMIC DNA]</scope>
    <source>
        <strain evidence="1">BH-2024</strain>
    </source>
</reference>
<dbReference type="AlphaFoldDB" id="A0ABD2IXD5"/>
<comment type="caution">
    <text evidence="1">The sequence shown here is derived from an EMBL/GenBank/DDBJ whole genome shotgun (WGS) entry which is preliminary data.</text>
</comment>
<accession>A0ABD2IXD5</accession>
<keyword evidence="2" id="KW-1185">Reference proteome</keyword>
<organism evidence="1 2">
    <name type="scientific">Heterodera trifolii</name>
    <dbReference type="NCBI Taxonomy" id="157864"/>
    <lineage>
        <taxon>Eukaryota</taxon>
        <taxon>Metazoa</taxon>
        <taxon>Ecdysozoa</taxon>
        <taxon>Nematoda</taxon>
        <taxon>Chromadorea</taxon>
        <taxon>Rhabditida</taxon>
        <taxon>Tylenchina</taxon>
        <taxon>Tylenchomorpha</taxon>
        <taxon>Tylenchoidea</taxon>
        <taxon>Heteroderidae</taxon>
        <taxon>Heteroderinae</taxon>
        <taxon>Heterodera</taxon>
    </lineage>
</organism>
<proteinExistence type="predicted"/>
<gene>
    <name evidence="1" type="ORF">niasHT_035663</name>
</gene>
<dbReference type="Proteomes" id="UP001620626">
    <property type="component" value="Unassembled WGS sequence"/>
</dbReference>
<evidence type="ECO:0000313" key="2">
    <source>
        <dbReference type="Proteomes" id="UP001620626"/>
    </source>
</evidence>
<dbReference type="EMBL" id="JBICBT010001074">
    <property type="protein sequence ID" value="KAL3084589.1"/>
    <property type="molecule type" value="Genomic_DNA"/>
</dbReference>
<evidence type="ECO:0000313" key="1">
    <source>
        <dbReference type="EMBL" id="KAL3084589.1"/>
    </source>
</evidence>
<sequence length="156" mass="17378">MDETRKQKKSFRKAAWLAVCKTKKRQRWHRALTHSANQPTASCHSLILPLTGAILCADMMRKKVPPNFCVVLVPPPSQAEETYKMRGGGGYPTSPRGGVVCRSLPVPSSRRSVGRPSAHTTTAHKCRTFRCCLLLMRSAKTTTNFNTQQQRNLAIS</sequence>
<name>A0ABD2IXD5_9BILA</name>